<sequence length="146" mass="16069">MTATVTVSRRIAASAERLFDAWLDPASLAVWMRRDGGDTSDAVTDPRVGGSFSITMHDRFGSVVHGGIYTVIDRPRLLEFTWRSHATHQVESHVRVTFESDGDATVVEVRHDKLPDADSAGKHRAGWTEILGSLARVITTVITPEE</sequence>
<comment type="caution">
    <text evidence="3">The sequence shown here is derived from an EMBL/GenBank/DDBJ whole genome shotgun (WGS) entry which is preliminary data.</text>
</comment>
<dbReference type="Proteomes" id="UP001501803">
    <property type="component" value="Unassembled WGS sequence"/>
</dbReference>
<evidence type="ECO:0000313" key="4">
    <source>
        <dbReference type="Proteomes" id="UP001501803"/>
    </source>
</evidence>
<comment type="similarity">
    <text evidence="1">Belongs to the AHA1 family.</text>
</comment>
<name>A0ABP7K3Q2_9MICO</name>
<organism evidence="3 4">
    <name type="scientific">Leifsonia kafniensis</name>
    <dbReference type="NCBI Taxonomy" id="475957"/>
    <lineage>
        <taxon>Bacteria</taxon>
        <taxon>Bacillati</taxon>
        <taxon>Actinomycetota</taxon>
        <taxon>Actinomycetes</taxon>
        <taxon>Micrococcales</taxon>
        <taxon>Microbacteriaceae</taxon>
        <taxon>Leifsonia</taxon>
    </lineage>
</organism>
<evidence type="ECO:0000313" key="3">
    <source>
        <dbReference type="EMBL" id="GAA3862252.1"/>
    </source>
</evidence>
<gene>
    <name evidence="3" type="ORF">GCM10022381_03080</name>
</gene>
<dbReference type="CDD" id="cd07814">
    <property type="entry name" value="SRPBCC_CalC_Aha1-like"/>
    <property type="match status" value="1"/>
</dbReference>
<dbReference type="InterPro" id="IPR023393">
    <property type="entry name" value="START-like_dom_sf"/>
</dbReference>
<dbReference type="SUPFAM" id="SSF55961">
    <property type="entry name" value="Bet v1-like"/>
    <property type="match status" value="1"/>
</dbReference>
<evidence type="ECO:0000256" key="1">
    <source>
        <dbReference type="ARBA" id="ARBA00006817"/>
    </source>
</evidence>
<protein>
    <recommendedName>
        <fullName evidence="2">Activator of Hsp90 ATPase homologue 1/2-like C-terminal domain-containing protein</fullName>
    </recommendedName>
</protein>
<dbReference type="EMBL" id="BAABCN010000002">
    <property type="protein sequence ID" value="GAA3862252.1"/>
    <property type="molecule type" value="Genomic_DNA"/>
</dbReference>
<keyword evidence="4" id="KW-1185">Reference proteome</keyword>
<proteinExistence type="inferred from homology"/>
<dbReference type="InterPro" id="IPR013538">
    <property type="entry name" value="ASHA1/2-like_C"/>
</dbReference>
<accession>A0ABP7K3Q2</accession>
<dbReference type="RefSeq" id="WP_345061593.1">
    <property type="nucleotide sequence ID" value="NZ_BAABCN010000002.1"/>
</dbReference>
<evidence type="ECO:0000259" key="2">
    <source>
        <dbReference type="Pfam" id="PF08327"/>
    </source>
</evidence>
<dbReference type="Pfam" id="PF08327">
    <property type="entry name" value="AHSA1"/>
    <property type="match status" value="1"/>
</dbReference>
<dbReference type="Gene3D" id="3.30.530.20">
    <property type="match status" value="1"/>
</dbReference>
<feature type="domain" description="Activator of Hsp90 ATPase homologue 1/2-like C-terminal" evidence="2">
    <location>
        <begin position="13"/>
        <end position="137"/>
    </location>
</feature>
<reference evidence="4" key="1">
    <citation type="journal article" date="2019" name="Int. J. Syst. Evol. Microbiol.">
        <title>The Global Catalogue of Microorganisms (GCM) 10K type strain sequencing project: providing services to taxonomists for standard genome sequencing and annotation.</title>
        <authorList>
            <consortium name="The Broad Institute Genomics Platform"/>
            <consortium name="The Broad Institute Genome Sequencing Center for Infectious Disease"/>
            <person name="Wu L."/>
            <person name="Ma J."/>
        </authorList>
    </citation>
    <scope>NUCLEOTIDE SEQUENCE [LARGE SCALE GENOMIC DNA]</scope>
    <source>
        <strain evidence="4">JCM 17021</strain>
    </source>
</reference>